<sequence>MVKQRNYRYLAQRHITQRVPSFVFERQARTALFCVAWVARHRVLSSCSLSRNFSLRSFQCSNTAQSVSFRAFCGSWRSETLRGVALPLLFRSFSRHCGASFFSPPRILHSELYSSPGTLAAARKEQFTRRFVAKRRVCGSKFEDFDASPGRGGLLEWSGSVSVVLILCIFTADPTGVQRRPTRPHGDESHIALPQCQKLV</sequence>
<keyword evidence="2" id="KW-1185">Reference proteome</keyword>
<gene>
    <name evidence="1" type="ORF">NPIL_588881</name>
</gene>
<evidence type="ECO:0000313" key="2">
    <source>
        <dbReference type="Proteomes" id="UP000887013"/>
    </source>
</evidence>
<evidence type="ECO:0000313" key="1">
    <source>
        <dbReference type="EMBL" id="GFU43310.1"/>
    </source>
</evidence>
<organism evidence="1 2">
    <name type="scientific">Nephila pilipes</name>
    <name type="common">Giant wood spider</name>
    <name type="synonym">Nephila maculata</name>
    <dbReference type="NCBI Taxonomy" id="299642"/>
    <lineage>
        <taxon>Eukaryota</taxon>
        <taxon>Metazoa</taxon>
        <taxon>Ecdysozoa</taxon>
        <taxon>Arthropoda</taxon>
        <taxon>Chelicerata</taxon>
        <taxon>Arachnida</taxon>
        <taxon>Araneae</taxon>
        <taxon>Araneomorphae</taxon>
        <taxon>Entelegynae</taxon>
        <taxon>Araneoidea</taxon>
        <taxon>Nephilidae</taxon>
        <taxon>Nephila</taxon>
    </lineage>
</organism>
<name>A0A8X6QU68_NEPPI</name>
<accession>A0A8X6QU68</accession>
<proteinExistence type="predicted"/>
<reference evidence="1" key="1">
    <citation type="submission" date="2020-08" db="EMBL/GenBank/DDBJ databases">
        <title>Multicomponent nature underlies the extraordinary mechanical properties of spider dragline silk.</title>
        <authorList>
            <person name="Kono N."/>
            <person name="Nakamura H."/>
            <person name="Mori M."/>
            <person name="Yoshida Y."/>
            <person name="Ohtoshi R."/>
            <person name="Malay A.D."/>
            <person name="Moran D.A.P."/>
            <person name="Tomita M."/>
            <person name="Numata K."/>
            <person name="Arakawa K."/>
        </authorList>
    </citation>
    <scope>NUCLEOTIDE SEQUENCE</scope>
</reference>
<protein>
    <submittedName>
        <fullName evidence="1">Uncharacterized protein</fullName>
    </submittedName>
</protein>
<dbReference type="Proteomes" id="UP000887013">
    <property type="component" value="Unassembled WGS sequence"/>
</dbReference>
<dbReference type="EMBL" id="BMAW01132375">
    <property type="protein sequence ID" value="GFU43310.1"/>
    <property type="molecule type" value="Genomic_DNA"/>
</dbReference>
<comment type="caution">
    <text evidence="1">The sequence shown here is derived from an EMBL/GenBank/DDBJ whole genome shotgun (WGS) entry which is preliminary data.</text>
</comment>
<dbReference type="AlphaFoldDB" id="A0A8X6QU68"/>